<dbReference type="AlphaFoldDB" id="A0A975SPW7"/>
<keyword evidence="5" id="KW-1185">Reference proteome</keyword>
<dbReference type="PANTHER" id="PTHR46648:SF1">
    <property type="entry name" value="ADENOSINE 5'-MONOPHOSPHORAMIDASE HNT1"/>
    <property type="match status" value="1"/>
</dbReference>
<dbReference type="GO" id="GO:0009117">
    <property type="term" value="P:nucleotide metabolic process"/>
    <property type="evidence" value="ECO:0007669"/>
    <property type="project" value="TreeGrafter"/>
</dbReference>
<sequence length="141" mass="15880">MSPSCPLCHPTAEENRAILWEDALCRVIRVEDPLYPGFCRLIWKNHVAELTDLSPDQRSHCLKVLCAVETALRQLMDPDKINLASLGNMVPHLHWHIIPRRRSDPHFPNSIWGPQTQTEAQPPRAPDDAALGAAIRQALEA</sequence>
<proteinExistence type="predicted"/>
<evidence type="ECO:0000313" key="4">
    <source>
        <dbReference type="EMBL" id="QWT50383.1"/>
    </source>
</evidence>
<accession>A0A975SPW7</accession>
<evidence type="ECO:0000256" key="2">
    <source>
        <dbReference type="SAM" id="MobiDB-lite"/>
    </source>
</evidence>
<dbReference type="InterPro" id="IPR001310">
    <property type="entry name" value="Histidine_triad_HIT"/>
</dbReference>
<dbReference type="KEGG" id="aiq:Azoinq_07310"/>
<evidence type="ECO:0000256" key="1">
    <source>
        <dbReference type="PROSITE-ProRule" id="PRU00464"/>
    </source>
</evidence>
<protein>
    <submittedName>
        <fullName evidence="4">HIT family protein</fullName>
    </submittedName>
</protein>
<dbReference type="PANTHER" id="PTHR46648">
    <property type="entry name" value="HIT FAMILY PROTEIN 1"/>
    <property type="match status" value="1"/>
</dbReference>
<evidence type="ECO:0000313" key="5">
    <source>
        <dbReference type="Proteomes" id="UP000683428"/>
    </source>
</evidence>
<gene>
    <name evidence="4" type="ORF">Azoinq_07310</name>
</gene>
<dbReference type="RefSeq" id="WP_216130481.1">
    <property type="nucleotide sequence ID" value="NZ_CP064782.1"/>
</dbReference>
<feature type="domain" description="HIT" evidence="3">
    <location>
        <begin position="6"/>
        <end position="107"/>
    </location>
</feature>
<dbReference type="PROSITE" id="PS51084">
    <property type="entry name" value="HIT_2"/>
    <property type="match status" value="1"/>
</dbReference>
<dbReference type="Proteomes" id="UP000683428">
    <property type="component" value="Chromosome"/>
</dbReference>
<feature type="short sequence motif" description="Histidine triad motif" evidence="1">
    <location>
        <begin position="92"/>
        <end position="96"/>
    </location>
</feature>
<feature type="region of interest" description="Disordered" evidence="2">
    <location>
        <begin position="107"/>
        <end position="127"/>
    </location>
</feature>
<name>A0A975SPW7_9RHOO</name>
<dbReference type="GO" id="GO:0003824">
    <property type="term" value="F:catalytic activity"/>
    <property type="evidence" value="ECO:0007669"/>
    <property type="project" value="InterPro"/>
</dbReference>
<dbReference type="EMBL" id="CP064782">
    <property type="protein sequence ID" value="QWT50383.1"/>
    <property type="molecule type" value="Genomic_DNA"/>
</dbReference>
<dbReference type="Pfam" id="PF01230">
    <property type="entry name" value="HIT"/>
    <property type="match status" value="1"/>
</dbReference>
<reference evidence="4" key="1">
    <citation type="submission" date="2020-11" db="EMBL/GenBank/DDBJ databases">
        <title>Azospira inquinata sp. nov.</title>
        <authorList>
            <person name="Moe W.M."/>
            <person name="Mikes M.C."/>
        </authorList>
    </citation>
    <scope>NUCLEOTIDE SEQUENCE</scope>
    <source>
        <strain evidence="4">Azo-3</strain>
    </source>
</reference>
<organism evidence="4 5">
    <name type="scientific">Azospira inquinata</name>
    <dbReference type="NCBI Taxonomy" id="2785627"/>
    <lineage>
        <taxon>Bacteria</taxon>
        <taxon>Pseudomonadati</taxon>
        <taxon>Pseudomonadota</taxon>
        <taxon>Betaproteobacteria</taxon>
        <taxon>Rhodocyclales</taxon>
        <taxon>Rhodocyclaceae</taxon>
        <taxon>Azospira</taxon>
    </lineage>
</organism>
<dbReference type="InterPro" id="IPR011146">
    <property type="entry name" value="HIT-like"/>
</dbReference>
<evidence type="ECO:0000259" key="3">
    <source>
        <dbReference type="PROSITE" id="PS51084"/>
    </source>
</evidence>